<dbReference type="PANTHER" id="PTHR11481">
    <property type="entry name" value="IMMUNOGLOBULIN FC RECEPTOR"/>
    <property type="match status" value="1"/>
</dbReference>
<reference evidence="3" key="2">
    <citation type="submission" date="2025-08" db="UniProtKB">
        <authorList>
            <consortium name="Ensembl"/>
        </authorList>
    </citation>
    <scope>IDENTIFICATION</scope>
</reference>
<dbReference type="GO" id="GO:0004888">
    <property type="term" value="F:transmembrane signaling receptor activity"/>
    <property type="evidence" value="ECO:0000318"/>
    <property type="project" value="GO_Central"/>
</dbReference>
<dbReference type="InterPro" id="IPR050488">
    <property type="entry name" value="Ig_Fc_receptor"/>
</dbReference>
<dbReference type="Gene3D" id="2.60.40.10">
    <property type="entry name" value="Immunoglobulins"/>
    <property type="match status" value="1"/>
</dbReference>
<dbReference type="OMA" id="HAINITV"/>
<dbReference type="InterPro" id="IPR013783">
    <property type="entry name" value="Ig-like_fold"/>
</dbReference>
<dbReference type="Bgee" id="ENSLOCG00000006930">
    <property type="expression patterns" value="Expressed in liver and 2 other cell types or tissues"/>
</dbReference>
<accession>W5MJ22</accession>
<dbReference type="EMBL" id="AHAT01036353">
    <property type="status" value="NOT_ANNOTATED_CDS"/>
    <property type="molecule type" value="Genomic_DNA"/>
</dbReference>
<evidence type="ECO:0000256" key="2">
    <source>
        <dbReference type="ARBA" id="ARBA00023157"/>
    </source>
</evidence>
<keyword evidence="1" id="KW-0732">Signal</keyword>
<proteinExistence type="predicted"/>
<dbReference type="EMBL" id="AHAT01036352">
    <property type="status" value="NOT_ANNOTATED_CDS"/>
    <property type="molecule type" value="Genomic_DNA"/>
</dbReference>
<sequence length="213" mass="23652">EAVNLDAGVSFVLSLSDAQRTILTTETGWTQFFTEETFFLKCVVQRDPAKWTIKRKKDGKVETACTAYSLENIQKCSFISPSVSHSGKYWCESESGECSNTLNITVYSGDVILRVSPQPLSKGSTGNLSCAVRHNPNHTCGFPSIQNVVYFRNGLILHNQKNSTHDEGHFKCRVNYTLKCQKSKTSYSVESPDILVSMTEQIPSLNLTVPSTP</sequence>
<protein>
    <recommendedName>
        <fullName evidence="5">Ig-like domain-containing protein</fullName>
    </recommendedName>
</protein>
<name>W5MJ22_LEPOC</name>
<dbReference type="GO" id="GO:0009897">
    <property type="term" value="C:external side of plasma membrane"/>
    <property type="evidence" value="ECO:0000318"/>
    <property type="project" value="GO_Central"/>
</dbReference>
<evidence type="ECO:0000313" key="3">
    <source>
        <dbReference type="Ensembl" id="ENSLOCP00000008381.1"/>
    </source>
</evidence>
<keyword evidence="4" id="KW-1185">Reference proteome</keyword>
<evidence type="ECO:0000313" key="4">
    <source>
        <dbReference type="Proteomes" id="UP000018468"/>
    </source>
</evidence>
<dbReference type="GO" id="GO:0006955">
    <property type="term" value="P:immune response"/>
    <property type="evidence" value="ECO:0000318"/>
    <property type="project" value="GO_Central"/>
</dbReference>
<dbReference type="eggNOG" id="ENOG502SZPU">
    <property type="taxonomic scope" value="Eukaryota"/>
</dbReference>
<dbReference type="STRING" id="7918.ENSLOCP00000008381"/>
<dbReference type="InParanoid" id="W5MJ22"/>
<dbReference type="HOGENOM" id="CLU_1297017_0_0_1"/>
<evidence type="ECO:0000256" key="1">
    <source>
        <dbReference type="ARBA" id="ARBA00022729"/>
    </source>
</evidence>
<dbReference type="GO" id="GO:0007166">
    <property type="term" value="P:cell surface receptor signaling pathway"/>
    <property type="evidence" value="ECO:0000318"/>
    <property type="project" value="GO_Central"/>
</dbReference>
<keyword evidence="2" id="KW-1015">Disulfide bond</keyword>
<dbReference type="Ensembl" id="ENSLOCT00000008391.1">
    <property type="protein sequence ID" value="ENSLOCP00000008381.1"/>
    <property type="gene ID" value="ENSLOCG00000006930.1"/>
</dbReference>
<reference evidence="3" key="3">
    <citation type="submission" date="2025-09" db="UniProtKB">
        <authorList>
            <consortium name="Ensembl"/>
        </authorList>
    </citation>
    <scope>IDENTIFICATION</scope>
</reference>
<dbReference type="SUPFAM" id="SSF48726">
    <property type="entry name" value="Immunoglobulin"/>
    <property type="match status" value="1"/>
</dbReference>
<evidence type="ECO:0008006" key="5">
    <source>
        <dbReference type="Google" id="ProtNLM"/>
    </source>
</evidence>
<dbReference type="Proteomes" id="UP000018468">
    <property type="component" value="Linkage group LG22"/>
</dbReference>
<dbReference type="GeneTree" id="ENSGT00940000163711"/>
<dbReference type="InterPro" id="IPR036179">
    <property type="entry name" value="Ig-like_dom_sf"/>
</dbReference>
<organism evidence="3 4">
    <name type="scientific">Lepisosteus oculatus</name>
    <name type="common">Spotted gar</name>
    <dbReference type="NCBI Taxonomy" id="7918"/>
    <lineage>
        <taxon>Eukaryota</taxon>
        <taxon>Metazoa</taxon>
        <taxon>Chordata</taxon>
        <taxon>Craniata</taxon>
        <taxon>Vertebrata</taxon>
        <taxon>Euteleostomi</taxon>
        <taxon>Actinopterygii</taxon>
        <taxon>Neopterygii</taxon>
        <taxon>Holostei</taxon>
        <taxon>Semionotiformes</taxon>
        <taxon>Lepisosteidae</taxon>
        <taxon>Lepisosteus</taxon>
    </lineage>
</organism>
<reference evidence="4" key="1">
    <citation type="submission" date="2011-12" db="EMBL/GenBank/DDBJ databases">
        <title>The Draft Genome of Lepisosteus oculatus.</title>
        <authorList>
            <consortium name="The Broad Institute Genome Assembly &amp; Analysis Group"/>
            <consortium name="Computational R&amp;D Group"/>
            <consortium name="and Sequencing Platform"/>
            <person name="Di Palma F."/>
            <person name="Alfoldi J."/>
            <person name="Johnson J."/>
            <person name="Berlin A."/>
            <person name="Gnerre S."/>
            <person name="Jaffe D."/>
            <person name="MacCallum I."/>
            <person name="Young S."/>
            <person name="Walker B.J."/>
            <person name="Lander E.S."/>
            <person name="Lindblad-Toh K."/>
        </authorList>
    </citation>
    <scope>NUCLEOTIDE SEQUENCE [LARGE SCALE GENOMIC DNA]</scope>
</reference>
<dbReference type="AlphaFoldDB" id="W5MJ22"/>
<dbReference type="PANTHER" id="PTHR11481:SF64">
    <property type="entry name" value="FC RECEPTOR-LIKE PROTEIN 4"/>
    <property type="match status" value="1"/>
</dbReference>